<gene>
    <name evidence="1" type="ORF">S12H4_52495</name>
</gene>
<reference evidence="1" key="1">
    <citation type="journal article" date="2014" name="Front. Microbiol.">
        <title>High frequency of phylogenetically diverse reductive dehalogenase-homologous genes in deep subseafloor sedimentary metagenomes.</title>
        <authorList>
            <person name="Kawai M."/>
            <person name="Futagami T."/>
            <person name="Toyoda A."/>
            <person name="Takaki Y."/>
            <person name="Nishi S."/>
            <person name="Hori S."/>
            <person name="Arai W."/>
            <person name="Tsubouchi T."/>
            <person name="Morono Y."/>
            <person name="Uchiyama I."/>
            <person name="Ito T."/>
            <person name="Fujiyama A."/>
            <person name="Inagaki F."/>
            <person name="Takami H."/>
        </authorList>
    </citation>
    <scope>NUCLEOTIDE SEQUENCE</scope>
    <source>
        <strain evidence="1">Expedition CK06-06</strain>
    </source>
</reference>
<dbReference type="EMBL" id="BARW01033317">
    <property type="protein sequence ID" value="GAJ08438.1"/>
    <property type="molecule type" value="Genomic_DNA"/>
</dbReference>
<sequence length="106" mass="12284">MFYYEAEVKQLILPNSGWEVIFNPGTKEEFSDDVVYFAVCDLMARPIDGQPPPNDKDDCIGIILPVLFNDEEGLAPMLLSYWKSPDEQEVRLRPKTKGILHWPWKK</sequence>
<evidence type="ECO:0000313" key="1">
    <source>
        <dbReference type="EMBL" id="GAJ08438.1"/>
    </source>
</evidence>
<dbReference type="AlphaFoldDB" id="X1TSX4"/>
<accession>X1TSX4</accession>
<comment type="caution">
    <text evidence="1">The sequence shown here is derived from an EMBL/GenBank/DDBJ whole genome shotgun (WGS) entry which is preliminary data.</text>
</comment>
<organism evidence="1">
    <name type="scientific">marine sediment metagenome</name>
    <dbReference type="NCBI Taxonomy" id="412755"/>
    <lineage>
        <taxon>unclassified sequences</taxon>
        <taxon>metagenomes</taxon>
        <taxon>ecological metagenomes</taxon>
    </lineage>
</organism>
<protein>
    <submittedName>
        <fullName evidence="1">Uncharacterized protein</fullName>
    </submittedName>
</protein>
<name>X1TSX4_9ZZZZ</name>
<proteinExistence type="predicted"/>